<organism evidence="9">
    <name type="scientific">Diabrotica virgifera virgifera</name>
    <name type="common">western corn rootworm</name>
    <dbReference type="NCBI Taxonomy" id="50390"/>
    <lineage>
        <taxon>Eukaryota</taxon>
        <taxon>Metazoa</taxon>
        <taxon>Ecdysozoa</taxon>
        <taxon>Arthropoda</taxon>
        <taxon>Hexapoda</taxon>
        <taxon>Insecta</taxon>
        <taxon>Pterygota</taxon>
        <taxon>Neoptera</taxon>
        <taxon>Endopterygota</taxon>
        <taxon>Coleoptera</taxon>
        <taxon>Polyphaga</taxon>
        <taxon>Cucujiformia</taxon>
        <taxon>Chrysomeloidea</taxon>
        <taxon>Chrysomelidae</taxon>
        <taxon>Galerucinae</taxon>
        <taxon>Diabroticina</taxon>
        <taxon>Diabroticites</taxon>
        <taxon>Diabrotica</taxon>
    </lineage>
</organism>
<dbReference type="SUPFAM" id="SSF57716">
    <property type="entry name" value="Glucocorticoid receptor-like (DNA-binding domain)"/>
    <property type="match status" value="1"/>
</dbReference>
<sequence length="253" mass="30218">MPPISCCVKTCWKSPETKHRFPNPIKHKDLFDKWVSVIGNPELLEKTPEKVYVNSRVCAYHFAPGDFGRNNRLKWNVFPTVNLPDDARCLREVINIKSRHEEEINEFDRGKLEQTKVINIKSRHEEEINEFDRGKLEQTKVINIKSRHEEEINEFDRGKLEQTKVINIKSRHEEEINEQTNVIQENTKQIRQMEFLNNNIVSLMNKLDDQTRTEFLTELHRLFETFHKKAKNITKKKRKSENQEHIPSKKRTY</sequence>
<evidence type="ECO:0000256" key="2">
    <source>
        <dbReference type="ARBA" id="ARBA00022771"/>
    </source>
</evidence>
<evidence type="ECO:0000256" key="6">
    <source>
        <dbReference type="SAM" id="Coils"/>
    </source>
</evidence>
<dbReference type="InterPro" id="IPR006612">
    <property type="entry name" value="THAP_Znf"/>
</dbReference>
<dbReference type="RefSeq" id="XP_028139432.1">
    <property type="nucleotide sequence ID" value="XM_028283631.1"/>
</dbReference>
<dbReference type="Pfam" id="PF05485">
    <property type="entry name" value="THAP"/>
    <property type="match status" value="1"/>
</dbReference>
<keyword evidence="4 5" id="KW-0238">DNA-binding</keyword>
<name>A0A6P7G4C7_DIAVI</name>
<evidence type="ECO:0000313" key="10">
    <source>
        <dbReference type="RefSeq" id="XP_028139431.1"/>
    </source>
</evidence>
<evidence type="ECO:0000256" key="7">
    <source>
        <dbReference type="SAM" id="MobiDB-lite"/>
    </source>
</evidence>
<dbReference type="SMART" id="SM00980">
    <property type="entry name" value="THAP"/>
    <property type="match status" value="1"/>
</dbReference>
<feature type="coiled-coil region" evidence="6">
    <location>
        <begin position="169"/>
        <end position="213"/>
    </location>
</feature>
<dbReference type="GO" id="GO:0008270">
    <property type="term" value="F:zinc ion binding"/>
    <property type="evidence" value="ECO:0007669"/>
    <property type="project" value="UniProtKB-KW"/>
</dbReference>
<accession>A0A6P7G4C7</accession>
<evidence type="ECO:0000313" key="11">
    <source>
        <dbReference type="RefSeq" id="XP_028139432.1"/>
    </source>
</evidence>
<feature type="region of interest" description="Disordered" evidence="7">
    <location>
        <begin position="231"/>
        <end position="253"/>
    </location>
</feature>
<keyword evidence="1" id="KW-0479">Metal-binding</keyword>
<reference evidence="9 10" key="1">
    <citation type="submission" date="2025-04" db="UniProtKB">
        <authorList>
            <consortium name="RefSeq"/>
        </authorList>
    </citation>
    <scope>IDENTIFICATION</scope>
    <source>
        <tissue evidence="9 10">Whole insect</tissue>
    </source>
</reference>
<dbReference type="GO" id="GO:0003677">
    <property type="term" value="F:DNA binding"/>
    <property type="evidence" value="ECO:0007669"/>
    <property type="project" value="UniProtKB-UniRule"/>
</dbReference>
<protein>
    <submittedName>
        <fullName evidence="9 10">Uncharacterized protein LOC114333688 isoform X1</fullName>
    </submittedName>
</protein>
<evidence type="ECO:0000256" key="3">
    <source>
        <dbReference type="ARBA" id="ARBA00022833"/>
    </source>
</evidence>
<dbReference type="RefSeq" id="XP_028139430.1">
    <property type="nucleotide sequence ID" value="XM_028283629.1"/>
</dbReference>
<dbReference type="RefSeq" id="XP_028139431.1">
    <property type="nucleotide sequence ID" value="XM_028283630.1"/>
</dbReference>
<keyword evidence="2 5" id="KW-0863">Zinc-finger</keyword>
<keyword evidence="3" id="KW-0862">Zinc</keyword>
<proteinExistence type="predicted"/>
<gene>
    <name evidence="9 10 11" type="primary">LOC114333688</name>
</gene>
<evidence type="ECO:0000256" key="1">
    <source>
        <dbReference type="ARBA" id="ARBA00022723"/>
    </source>
</evidence>
<dbReference type="AlphaFoldDB" id="A0A6P7G4C7"/>
<feature type="domain" description="THAP-type" evidence="8">
    <location>
        <begin position="1"/>
        <end position="82"/>
    </location>
</feature>
<evidence type="ECO:0000256" key="4">
    <source>
        <dbReference type="ARBA" id="ARBA00023125"/>
    </source>
</evidence>
<evidence type="ECO:0000256" key="5">
    <source>
        <dbReference type="PROSITE-ProRule" id="PRU00309"/>
    </source>
</evidence>
<evidence type="ECO:0000313" key="9">
    <source>
        <dbReference type="RefSeq" id="XP_028139430.1"/>
    </source>
</evidence>
<evidence type="ECO:0000259" key="8">
    <source>
        <dbReference type="PROSITE" id="PS50950"/>
    </source>
</evidence>
<dbReference type="PROSITE" id="PS50950">
    <property type="entry name" value="ZF_THAP"/>
    <property type="match status" value="1"/>
</dbReference>
<keyword evidence="6" id="KW-0175">Coiled coil</keyword>